<feature type="region of interest" description="Disordered" evidence="1">
    <location>
        <begin position="1"/>
        <end position="104"/>
    </location>
</feature>
<feature type="compositionally biased region" description="Basic residues" evidence="1">
    <location>
        <begin position="1"/>
        <end position="14"/>
    </location>
</feature>
<reference evidence="2 3" key="1">
    <citation type="submission" date="2015-10" db="EMBL/GenBank/DDBJ databases">
        <title>Full genome of DAOMC 229536 Phialocephala scopiformis, a fungal endophyte of spruce producing the potent anti-insectan compound rugulosin.</title>
        <authorList>
            <consortium name="DOE Joint Genome Institute"/>
            <person name="Walker A.K."/>
            <person name="Frasz S.L."/>
            <person name="Seifert K.A."/>
            <person name="Miller J.D."/>
            <person name="Mondo S.J."/>
            <person name="Labutti K."/>
            <person name="Lipzen A."/>
            <person name="Dockter R."/>
            <person name="Kennedy M."/>
            <person name="Grigoriev I.V."/>
            <person name="Spatafora J.W."/>
        </authorList>
    </citation>
    <scope>NUCLEOTIDE SEQUENCE [LARGE SCALE GENOMIC DNA]</scope>
    <source>
        <strain evidence="2 3">CBS 120377</strain>
    </source>
</reference>
<evidence type="ECO:0000313" key="2">
    <source>
        <dbReference type="EMBL" id="KUJ08844.1"/>
    </source>
</evidence>
<organism evidence="2 3">
    <name type="scientific">Mollisia scopiformis</name>
    <name type="common">Conifer needle endophyte fungus</name>
    <name type="synonym">Phialocephala scopiformis</name>
    <dbReference type="NCBI Taxonomy" id="149040"/>
    <lineage>
        <taxon>Eukaryota</taxon>
        <taxon>Fungi</taxon>
        <taxon>Dikarya</taxon>
        <taxon>Ascomycota</taxon>
        <taxon>Pezizomycotina</taxon>
        <taxon>Leotiomycetes</taxon>
        <taxon>Helotiales</taxon>
        <taxon>Mollisiaceae</taxon>
        <taxon>Mollisia</taxon>
    </lineage>
</organism>
<keyword evidence="3" id="KW-1185">Reference proteome</keyword>
<dbReference type="Proteomes" id="UP000070700">
    <property type="component" value="Unassembled WGS sequence"/>
</dbReference>
<dbReference type="RefSeq" id="XP_018063199.1">
    <property type="nucleotide sequence ID" value="XM_018213618.1"/>
</dbReference>
<feature type="compositionally biased region" description="Polar residues" evidence="1">
    <location>
        <begin position="184"/>
        <end position="221"/>
    </location>
</feature>
<dbReference type="InParanoid" id="A0A132BAG0"/>
<proteinExistence type="predicted"/>
<protein>
    <submittedName>
        <fullName evidence="2">Uncharacterized protein</fullName>
    </submittedName>
</protein>
<dbReference type="KEGG" id="psco:LY89DRAFT_676737"/>
<dbReference type="AlphaFoldDB" id="A0A132BAG0"/>
<evidence type="ECO:0000313" key="3">
    <source>
        <dbReference type="Proteomes" id="UP000070700"/>
    </source>
</evidence>
<dbReference type="EMBL" id="KQ947434">
    <property type="protein sequence ID" value="KUJ08844.1"/>
    <property type="molecule type" value="Genomic_DNA"/>
</dbReference>
<name>A0A132BAG0_MOLSC</name>
<evidence type="ECO:0000256" key="1">
    <source>
        <dbReference type="SAM" id="MobiDB-lite"/>
    </source>
</evidence>
<gene>
    <name evidence="2" type="ORF">LY89DRAFT_676737</name>
</gene>
<dbReference type="GeneID" id="28823344"/>
<feature type="region of interest" description="Disordered" evidence="1">
    <location>
        <begin position="151"/>
        <end position="221"/>
    </location>
</feature>
<sequence length="389" mass="43447">MPPQYRSKKRRTNRTSKTERGLSLQSVLAKPSAQPLDKAASHISPPPHLRAYSESQDIAPYQSLPRGAAETLLARDQRNGMIGDPPLMSTDPPDVPPTRRHSRRQGLKVTFAEDVILGDPPLVNDTPITPARKVLPTRSVLESPTWEVNTPEEIESFRSTRKRQFGQYMENSETGTALEDDSWSRGTSPSRESHGNLGQQHHTAPGSAQPTSTPANVDRQQQSRTNINSITDYFSCSLSFLFREALRRSLNTKPSAEFVDRLVFKDELAASTYVATETRRGWLVHSLYDQDIQEQITAWNTLVDSGGLNGLDKNVLVKLQSDIGDAIKIMVTQKRVAELALMRLREAALNRKVGLDSPDRLTGLAALRGSFWWKKLGLDNGDGIDQWVW</sequence>
<accession>A0A132BAG0</accession>